<reference evidence="2 3" key="1">
    <citation type="submission" date="2015-08" db="EMBL/GenBank/DDBJ databases">
        <title>Next Generation Sequencing and Analysis of the Genome of Puccinia sorghi L Schw, the Causal Agent of Maize Common Rust.</title>
        <authorList>
            <person name="Rochi L."/>
            <person name="Burguener G."/>
            <person name="Darino M."/>
            <person name="Turjanski A."/>
            <person name="Kreff E."/>
            <person name="Dieguez M.J."/>
            <person name="Sacco F."/>
        </authorList>
    </citation>
    <scope>NUCLEOTIDE SEQUENCE [LARGE SCALE GENOMIC DNA]</scope>
    <source>
        <strain evidence="2 3">RO10H11247</strain>
    </source>
</reference>
<sequence length="418" mass="47870">MIWLGVPVAHPLCIIRPNRYLSKATAEGGLTHNSDGIKSGVPFMSPDINTTRIHCYDVRYVRCFNQELNPSPTYKEFMFCCVFSYLSLVVMNPEHESDPQTYLSKFLLVFWFLLTDLSELTPLFIFVFYSKFFLFNFLFDHNLFSLSSDCLMRLATSKANHWIYTIFLLTILSQSSGFLLRISSLLNFLHLTLFTILSSETQKSALIKGLKKGLYYLIWFIDQWYGVYRGKDNLVGKVENKERKIKVHSHKSVSALPLHSHNFIISQTFTASAQPSGYADLMCIHMIPDEGLCNAESLVYLSKECNVWGFKDLLSKMNSGNIFKLSLTGHFVVRTPNCMSKCAHPAPMHTGMYFFLKKVSGKHKRVKRNFRRAWGSLTLPMTAWEVDDDLHHPRTGGNVGILPSHPQTWAIKICNLCL</sequence>
<keyword evidence="1" id="KW-1133">Transmembrane helix</keyword>
<organism evidence="2 3">
    <name type="scientific">Puccinia sorghi</name>
    <dbReference type="NCBI Taxonomy" id="27349"/>
    <lineage>
        <taxon>Eukaryota</taxon>
        <taxon>Fungi</taxon>
        <taxon>Dikarya</taxon>
        <taxon>Basidiomycota</taxon>
        <taxon>Pucciniomycotina</taxon>
        <taxon>Pucciniomycetes</taxon>
        <taxon>Pucciniales</taxon>
        <taxon>Pucciniaceae</taxon>
        <taxon>Puccinia</taxon>
    </lineage>
</organism>
<gene>
    <name evidence="2" type="ORF">VP01_131g2</name>
</gene>
<dbReference type="AlphaFoldDB" id="A0A0L6VMN2"/>
<dbReference type="VEuPathDB" id="FungiDB:VP01_131g2"/>
<keyword evidence="1" id="KW-0812">Transmembrane</keyword>
<feature type="transmembrane region" description="Helical" evidence="1">
    <location>
        <begin position="161"/>
        <end position="180"/>
    </location>
</feature>
<evidence type="ECO:0000313" key="2">
    <source>
        <dbReference type="EMBL" id="KNZ62046.1"/>
    </source>
</evidence>
<evidence type="ECO:0000256" key="1">
    <source>
        <dbReference type="SAM" id="Phobius"/>
    </source>
</evidence>
<keyword evidence="3" id="KW-1185">Reference proteome</keyword>
<proteinExistence type="predicted"/>
<name>A0A0L6VMN2_9BASI</name>
<comment type="caution">
    <text evidence="2">The sequence shown here is derived from an EMBL/GenBank/DDBJ whole genome shotgun (WGS) entry which is preliminary data.</text>
</comment>
<accession>A0A0L6VMN2</accession>
<evidence type="ECO:0000313" key="3">
    <source>
        <dbReference type="Proteomes" id="UP000037035"/>
    </source>
</evidence>
<keyword evidence="1" id="KW-0472">Membrane</keyword>
<protein>
    <submittedName>
        <fullName evidence="2">Uncharacterized protein</fullName>
    </submittedName>
</protein>
<dbReference type="Proteomes" id="UP000037035">
    <property type="component" value="Unassembled WGS sequence"/>
</dbReference>
<dbReference type="EMBL" id="LAVV01003555">
    <property type="protein sequence ID" value="KNZ62046.1"/>
    <property type="molecule type" value="Genomic_DNA"/>
</dbReference>